<evidence type="ECO:0000313" key="2">
    <source>
        <dbReference type="EMBL" id="KAJ7620931.1"/>
    </source>
</evidence>
<reference evidence="2" key="1">
    <citation type="submission" date="2023-03" db="EMBL/GenBank/DDBJ databases">
        <title>Massive genome expansion in bonnet fungi (Mycena s.s.) driven by repeated elements and novel gene families across ecological guilds.</title>
        <authorList>
            <consortium name="Lawrence Berkeley National Laboratory"/>
            <person name="Harder C.B."/>
            <person name="Miyauchi S."/>
            <person name="Viragh M."/>
            <person name="Kuo A."/>
            <person name="Thoen E."/>
            <person name="Andreopoulos B."/>
            <person name="Lu D."/>
            <person name="Skrede I."/>
            <person name="Drula E."/>
            <person name="Henrissat B."/>
            <person name="Morin E."/>
            <person name="Kohler A."/>
            <person name="Barry K."/>
            <person name="LaButti K."/>
            <person name="Morin E."/>
            <person name="Salamov A."/>
            <person name="Lipzen A."/>
            <person name="Mereny Z."/>
            <person name="Hegedus B."/>
            <person name="Baldrian P."/>
            <person name="Stursova M."/>
            <person name="Weitz H."/>
            <person name="Taylor A."/>
            <person name="Grigoriev I.V."/>
            <person name="Nagy L.G."/>
            <person name="Martin F."/>
            <person name="Kauserud H."/>
        </authorList>
    </citation>
    <scope>NUCLEOTIDE SEQUENCE</scope>
    <source>
        <strain evidence="2">9284</strain>
    </source>
</reference>
<dbReference type="AlphaFoldDB" id="A0AAD7BHJ6"/>
<dbReference type="EMBL" id="JARKIF010000016">
    <property type="protein sequence ID" value="KAJ7620931.1"/>
    <property type="molecule type" value="Genomic_DNA"/>
</dbReference>
<dbReference type="Proteomes" id="UP001221142">
    <property type="component" value="Unassembled WGS sequence"/>
</dbReference>
<organism evidence="2 3">
    <name type="scientific">Roridomyces roridus</name>
    <dbReference type="NCBI Taxonomy" id="1738132"/>
    <lineage>
        <taxon>Eukaryota</taxon>
        <taxon>Fungi</taxon>
        <taxon>Dikarya</taxon>
        <taxon>Basidiomycota</taxon>
        <taxon>Agaricomycotina</taxon>
        <taxon>Agaricomycetes</taxon>
        <taxon>Agaricomycetidae</taxon>
        <taxon>Agaricales</taxon>
        <taxon>Marasmiineae</taxon>
        <taxon>Mycenaceae</taxon>
        <taxon>Roridomyces</taxon>
    </lineage>
</organism>
<proteinExistence type="predicted"/>
<dbReference type="EMBL" id="JARKIF010000055">
    <property type="protein sequence ID" value="KAJ7606608.1"/>
    <property type="molecule type" value="Genomic_DNA"/>
</dbReference>
<sequence>MPPVPLPDPSTQYHEGAAFELYPDVAPNPTAGKPGNLKFTQADREIEAQPNGRLKHCAQYTVPPHAQYPSHRITLRKGLSVGLSHLRFAQVWMVECEGRIMVARFYDPLYVSDDTGAYDIFRQSNERVGTEVAAYTALTKLQGTLVPRFVGYFLAMVPALGLEDHFPPRSAQVVLLEFLPGDTLRALGPGPHDGQEEDENEDWNPKWNTRFTFVCDEHKNAILDAVLLANHLLILRGIQHSDLMDRNVLLKETPPSSSAFCSSPECALQHSLSTESLIQKLESQSDGQPVDYSKLTPQQIDSLPIAVIDFGSVRLVEYEVKRLSKSLNALSKRYGAGRDHTLTAKHFENASRPDSVSWKDKFYESWRWSKWLPSTHDYLS</sequence>
<dbReference type="InterPro" id="IPR011009">
    <property type="entry name" value="Kinase-like_dom_sf"/>
</dbReference>
<protein>
    <recommendedName>
        <fullName evidence="4">Protein kinase domain-containing protein</fullName>
    </recommendedName>
</protein>
<accession>A0AAD7BHJ6</accession>
<evidence type="ECO:0000313" key="1">
    <source>
        <dbReference type="EMBL" id="KAJ7606608.1"/>
    </source>
</evidence>
<keyword evidence="3" id="KW-1185">Reference proteome</keyword>
<dbReference type="SUPFAM" id="SSF56112">
    <property type="entry name" value="Protein kinase-like (PK-like)"/>
    <property type="match status" value="1"/>
</dbReference>
<evidence type="ECO:0000313" key="3">
    <source>
        <dbReference type="Proteomes" id="UP001221142"/>
    </source>
</evidence>
<evidence type="ECO:0008006" key="4">
    <source>
        <dbReference type="Google" id="ProtNLM"/>
    </source>
</evidence>
<comment type="caution">
    <text evidence="2">The sequence shown here is derived from an EMBL/GenBank/DDBJ whole genome shotgun (WGS) entry which is preliminary data.</text>
</comment>
<gene>
    <name evidence="2" type="ORF">FB45DRAFT_927937</name>
    <name evidence="1" type="ORF">FB45DRAFT_949467</name>
</gene>
<name>A0AAD7BHJ6_9AGAR</name>